<organism evidence="1">
    <name type="scientific">marine metagenome</name>
    <dbReference type="NCBI Taxonomy" id="408172"/>
    <lineage>
        <taxon>unclassified sequences</taxon>
        <taxon>metagenomes</taxon>
        <taxon>ecological metagenomes</taxon>
    </lineage>
</organism>
<evidence type="ECO:0000313" key="1">
    <source>
        <dbReference type="EMBL" id="SVD78199.1"/>
    </source>
</evidence>
<protein>
    <submittedName>
        <fullName evidence="1">Uncharacterized protein</fullName>
    </submittedName>
</protein>
<gene>
    <name evidence="1" type="ORF">METZ01_LOCUS431053</name>
</gene>
<sequence length="52" mass="5756">SPYSGRSFGRYQPWSRPVLPLTHHLLKGPGGCRMHPANLRFLTGIVPSLLDA</sequence>
<proteinExistence type="predicted"/>
<dbReference type="EMBL" id="UINC01172891">
    <property type="protein sequence ID" value="SVD78199.1"/>
    <property type="molecule type" value="Genomic_DNA"/>
</dbReference>
<accession>A0A382Y576</accession>
<dbReference type="AlphaFoldDB" id="A0A382Y576"/>
<name>A0A382Y576_9ZZZZ</name>
<feature type="non-terminal residue" evidence="1">
    <location>
        <position position="1"/>
    </location>
</feature>
<reference evidence="1" key="1">
    <citation type="submission" date="2018-05" db="EMBL/GenBank/DDBJ databases">
        <authorList>
            <person name="Lanie J.A."/>
            <person name="Ng W.-L."/>
            <person name="Kazmierczak K.M."/>
            <person name="Andrzejewski T.M."/>
            <person name="Davidsen T.M."/>
            <person name="Wayne K.J."/>
            <person name="Tettelin H."/>
            <person name="Glass J.I."/>
            <person name="Rusch D."/>
            <person name="Podicherti R."/>
            <person name="Tsui H.-C.T."/>
            <person name="Winkler M.E."/>
        </authorList>
    </citation>
    <scope>NUCLEOTIDE SEQUENCE</scope>
</reference>
<feature type="non-terminal residue" evidence="1">
    <location>
        <position position="52"/>
    </location>
</feature>